<dbReference type="EMBL" id="CAEZXS010000124">
    <property type="protein sequence ID" value="CAB4703737.1"/>
    <property type="molecule type" value="Genomic_DNA"/>
</dbReference>
<evidence type="ECO:0000313" key="2">
    <source>
        <dbReference type="EMBL" id="CAB5036554.1"/>
    </source>
</evidence>
<protein>
    <submittedName>
        <fullName evidence="2">Unannotated protein</fullName>
    </submittedName>
</protein>
<accession>A0A6J7S5I3</accession>
<dbReference type="AlphaFoldDB" id="A0A6J7S5I3"/>
<dbReference type="EMBL" id="CAFBPW010000152">
    <property type="protein sequence ID" value="CAB5036554.1"/>
    <property type="molecule type" value="Genomic_DNA"/>
</dbReference>
<organism evidence="2">
    <name type="scientific">freshwater metagenome</name>
    <dbReference type="NCBI Taxonomy" id="449393"/>
    <lineage>
        <taxon>unclassified sequences</taxon>
        <taxon>metagenomes</taxon>
        <taxon>ecological metagenomes</taxon>
    </lineage>
</organism>
<reference evidence="2" key="1">
    <citation type="submission" date="2020-05" db="EMBL/GenBank/DDBJ databases">
        <authorList>
            <person name="Chiriac C."/>
            <person name="Salcher M."/>
            <person name="Ghai R."/>
            <person name="Kavagutti S V."/>
        </authorList>
    </citation>
    <scope>NUCLEOTIDE SEQUENCE</scope>
</reference>
<evidence type="ECO:0000313" key="1">
    <source>
        <dbReference type="EMBL" id="CAB4703737.1"/>
    </source>
</evidence>
<proteinExistence type="predicted"/>
<name>A0A6J7S5I3_9ZZZZ</name>
<sequence>MFGIELSTDDVAIGPRNQLVVLQADLQRKEAQRRLAQAIGVGFDLPADYYFSESEGPFDHHCVGIS</sequence>
<gene>
    <name evidence="1" type="ORF">UFOPK2582_01070</name>
    <name evidence="2" type="ORF">UFOPK4173_01258</name>
</gene>